<dbReference type="EMBL" id="AP011116">
    <property type="protein sequence ID" value="BAH56080.1"/>
    <property type="molecule type" value="Genomic_DNA"/>
</dbReference>
<dbReference type="AlphaFoldDB" id="C1BCM5"/>
<protein>
    <submittedName>
        <fullName evidence="1">Uncharacterized protein</fullName>
    </submittedName>
</protein>
<organism evidence="1 2">
    <name type="scientific">Rhodococcus opacus (strain B4)</name>
    <dbReference type="NCBI Taxonomy" id="632772"/>
    <lineage>
        <taxon>Bacteria</taxon>
        <taxon>Bacillati</taxon>
        <taxon>Actinomycetota</taxon>
        <taxon>Actinomycetes</taxon>
        <taxon>Mycobacteriales</taxon>
        <taxon>Nocardiaceae</taxon>
        <taxon>Rhodococcus</taxon>
    </lineage>
</organism>
<dbReference type="OrthoDB" id="4775224at2"/>
<dbReference type="KEGG" id="rop:ROP_pROB01-05810"/>
<reference evidence="1 2" key="1">
    <citation type="submission" date="2009-03" db="EMBL/GenBank/DDBJ databases">
        <title>Comparison of the complete genome sequences of Rhodococcus erythropolis PR4 and Rhodococcus opacus B4.</title>
        <authorList>
            <person name="Takarada H."/>
            <person name="Sekine M."/>
            <person name="Hosoyama A."/>
            <person name="Yamada R."/>
            <person name="Fujisawa T."/>
            <person name="Omata S."/>
            <person name="Shimizu A."/>
            <person name="Tsukatani N."/>
            <person name="Tanikawa S."/>
            <person name="Fujita N."/>
            <person name="Harayama S."/>
        </authorList>
    </citation>
    <scope>NUCLEOTIDE SEQUENCE [LARGE SCALE GENOMIC DNA]</scope>
    <source>
        <strain evidence="1 2">B4</strain>
        <plasmid evidence="1 2">pROB01</plasmid>
    </source>
</reference>
<name>C1BCM5_RHOOB</name>
<gene>
    <name evidence="1" type="ordered locus">ROP_pROB01-05810</name>
</gene>
<dbReference type="Proteomes" id="UP000002212">
    <property type="component" value="Plasmid pROB01"/>
</dbReference>
<dbReference type="HOGENOM" id="CLU_818543_0_0_11"/>
<proteinExistence type="predicted"/>
<evidence type="ECO:0000313" key="1">
    <source>
        <dbReference type="EMBL" id="BAH56080.1"/>
    </source>
</evidence>
<geneLocation type="plasmid" evidence="1 2">
    <name>pROB01</name>
</geneLocation>
<evidence type="ECO:0000313" key="2">
    <source>
        <dbReference type="Proteomes" id="UP000002212"/>
    </source>
</evidence>
<dbReference type="Pfam" id="PF19952">
    <property type="entry name" value="DUF6414"/>
    <property type="match status" value="1"/>
</dbReference>
<dbReference type="InterPro" id="IPR045633">
    <property type="entry name" value="DUF6414"/>
</dbReference>
<dbReference type="RefSeq" id="WP_012687041.1">
    <property type="nucleotide sequence ID" value="NC_012520.1"/>
</dbReference>
<sequence>MTDSEIAPYVAVYQNTDFIGGLTQSATNSGISLSGESEYTEGVEHGDQRGRGGKTHLTARAAMPGLGEAGLDVGGNLDKATTDKNTSATRHRLSVSYDMAFHLHRLHELLEQHTTTVATPDDAEPLETGAIVKFTGKFNPDPISAILDIASPDLISEVARFAARTRRPAVDGETFNVDELKYKWELAEQNATTQADFARAITTALHTDFRRSTTIEFHCAIASGLTAIVVCETEHFTTADPDRLLDGEFTVLGKVVTSPETDIPVLRKNKFLRRLDTDWVRWLFHSLGSSVDRLNDAEVTAFVRDHLNRNEAAAPPLDLHFPAVIEGRSFTVLPIGIYA</sequence>
<accession>C1BCM5</accession>
<keyword evidence="1" id="KW-0614">Plasmid</keyword>
<dbReference type="PATRIC" id="fig|632772.20.peg.8357"/>